<dbReference type="InterPro" id="IPR043128">
    <property type="entry name" value="Rev_trsase/Diguanyl_cyclase"/>
</dbReference>
<dbReference type="KEGG" id="pmaw:MACH26_40480"/>
<evidence type="ECO:0000256" key="1">
    <source>
        <dbReference type="ARBA" id="ARBA00001946"/>
    </source>
</evidence>
<organism evidence="7 8">
    <name type="scientific">Planctobacterium marinum</name>
    <dbReference type="NCBI Taxonomy" id="1631968"/>
    <lineage>
        <taxon>Bacteria</taxon>
        <taxon>Pseudomonadati</taxon>
        <taxon>Pseudomonadota</taxon>
        <taxon>Gammaproteobacteria</taxon>
        <taxon>Alteromonadales</taxon>
        <taxon>Alteromonadaceae</taxon>
        <taxon>Planctobacterium</taxon>
    </lineage>
</organism>
<evidence type="ECO:0000256" key="2">
    <source>
        <dbReference type="SAM" id="Phobius"/>
    </source>
</evidence>
<dbReference type="Gene3D" id="3.30.70.270">
    <property type="match status" value="1"/>
</dbReference>
<dbReference type="Pfam" id="PF13426">
    <property type="entry name" value="PAS_9"/>
    <property type="match status" value="1"/>
</dbReference>
<keyword evidence="2" id="KW-0812">Transmembrane</keyword>
<proteinExistence type="predicted"/>
<keyword evidence="2" id="KW-1133">Transmembrane helix</keyword>
<dbReference type="RefSeq" id="WP_338294594.1">
    <property type="nucleotide sequence ID" value="NZ_AP027272.1"/>
</dbReference>
<dbReference type="Pfam" id="PF07696">
    <property type="entry name" value="7TMR-DISMED2"/>
    <property type="match status" value="1"/>
</dbReference>
<dbReference type="SMART" id="SM00267">
    <property type="entry name" value="GGDEF"/>
    <property type="match status" value="1"/>
</dbReference>
<dbReference type="InterPro" id="IPR052155">
    <property type="entry name" value="Biofilm_reg_signaling"/>
</dbReference>
<evidence type="ECO:0008006" key="9">
    <source>
        <dbReference type="Google" id="ProtNLM"/>
    </source>
</evidence>
<dbReference type="NCBIfam" id="TIGR00254">
    <property type="entry name" value="GGDEF"/>
    <property type="match status" value="1"/>
</dbReference>
<feature type="domain" description="EAL" evidence="5">
    <location>
        <begin position="672"/>
        <end position="926"/>
    </location>
</feature>
<dbReference type="SMART" id="SM00052">
    <property type="entry name" value="EAL"/>
    <property type="match status" value="1"/>
</dbReference>
<dbReference type="InterPro" id="IPR000700">
    <property type="entry name" value="PAS-assoc_C"/>
</dbReference>
<feature type="domain" description="PAS" evidence="3">
    <location>
        <begin position="372"/>
        <end position="412"/>
    </location>
</feature>
<feature type="transmembrane region" description="Helical" evidence="2">
    <location>
        <begin position="213"/>
        <end position="233"/>
    </location>
</feature>
<evidence type="ECO:0000313" key="7">
    <source>
        <dbReference type="EMBL" id="BDX08527.1"/>
    </source>
</evidence>
<dbReference type="InterPro" id="IPR035965">
    <property type="entry name" value="PAS-like_dom_sf"/>
</dbReference>
<dbReference type="AlphaFoldDB" id="A0AA48HRY4"/>
<feature type="transmembrane region" description="Helical" evidence="2">
    <location>
        <begin position="271"/>
        <end position="291"/>
    </location>
</feature>
<keyword evidence="2" id="KW-0472">Membrane</keyword>
<feature type="domain" description="GGDEF" evidence="6">
    <location>
        <begin position="528"/>
        <end position="661"/>
    </location>
</feature>
<dbReference type="InterPro" id="IPR029787">
    <property type="entry name" value="Nucleotide_cyclase"/>
</dbReference>
<evidence type="ECO:0000259" key="6">
    <source>
        <dbReference type="PROSITE" id="PS50887"/>
    </source>
</evidence>
<feature type="transmembrane region" description="Helical" evidence="2">
    <location>
        <begin position="335"/>
        <end position="353"/>
    </location>
</feature>
<feature type="transmembrane region" description="Helical" evidence="2">
    <location>
        <begin position="185"/>
        <end position="201"/>
    </location>
</feature>
<dbReference type="PROSITE" id="PS50113">
    <property type="entry name" value="PAC"/>
    <property type="match status" value="1"/>
</dbReference>
<dbReference type="SUPFAM" id="SSF55785">
    <property type="entry name" value="PYP-like sensor domain (PAS domain)"/>
    <property type="match status" value="1"/>
</dbReference>
<dbReference type="NCBIfam" id="TIGR00229">
    <property type="entry name" value="sensory_box"/>
    <property type="match status" value="1"/>
</dbReference>
<dbReference type="CDD" id="cd01948">
    <property type="entry name" value="EAL"/>
    <property type="match status" value="1"/>
</dbReference>
<feature type="domain" description="PAC" evidence="4">
    <location>
        <begin position="446"/>
        <end position="496"/>
    </location>
</feature>
<dbReference type="Gene3D" id="3.20.20.450">
    <property type="entry name" value="EAL domain"/>
    <property type="match status" value="1"/>
</dbReference>
<dbReference type="Gene3D" id="3.30.450.20">
    <property type="entry name" value="PAS domain"/>
    <property type="match status" value="1"/>
</dbReference>
<dbReference type="PROSITE" id="PS50887">
    <property type="entry name" value="GGDEF"/>
    <property type="match status" value="1"/>
</dbReference>
<dbReference type="FunFam" id="3.30.70.270:FF:000001">
    <property type="entry name" value="Diguanylate cyclase domain protein"/>
    <property type="match status" value="1"/>
</dbReference>
<dbReference type="PROSITE" id="PS50883">
    <property type="entry name" value="EAL"/>
    <property type="match status" value="1"/>
</dbReference>
<feature type="transmembrane region" description="Helical" evidence="2">
    <location>
        <begin position="245"/>
        <end position="265"/>
    </location>
</feature>
<reference evidence="7" key="1">
    <citation type="submission" date="2023-01" db="EMBL/GenBank/DDBJ databases">
        <title>Complete genome sequence of Planctobacterium marinum strain Dej080120_11.</title>
        <authorList>
            <person name="Ueki S."/>
            <person name="Maruyama F."/>
        </authorList>
    </citation>
    <scope>NUCLEOTIDE SEQUENCE</scope>
    <source>
        <strain evidence="7">Dej080120_11</strain>
    </source>
</reference>
<keyword evidence="8" id="KW-1185">Reference proteome</keyword>
<accession>A0AA48HRY4</accession>
<comment type="cofactor">
    <cofactor evidence="1">
        <name>Mg(2+)</name>
        <dbReference type="ChEBI" id="CHEBI:18420"/>
    </cofactor>
</comment>
<dbReference type="CDD" id="cd00130">
    <property type="entry name" value="PAS"/>
    <property type="match status" value="1"/>
</dbReference>
<dbReference type="InterPro" id="IPR000014">
    <property type="entry name" value="PAS"/>
</dbReference>
<dbReference type="Gene3D" id="2.60.40.2380">
    <property type="match status" value="1"/>
</dbReference>
<evidence type="ECO:0000259" key="4">
    <source>
        <dbReference type="PROSITE" id="PS50113"/>
    </source>
</evidence>
<dbReference type="InterPro" id="IPR000160">
    <property type="entry name" value="GGDEF_dom"/>
</dbReference>
<dbReference type="SUPFAM" id="SSF141868">
    <property type="entry name" value="EAL domain-like"/>
    <property type="match status" value="1"/>
</dbReference>
<dbReference type="SUPFAM" id="SSF55073">
    <property type="entry name" value="Nucleotide cyclase"/>
    <property type="match status" value="1"/>
</dbReference>
<feature type="transmembrane region" description="Helical" evidence="2">
    <location>
        <begin position="157"/>
        <end position="178"/>
    </location>
</feature>
<dbReference type="PANTHER" id="PTHR44757:SF2">
    <property type="entry name" value="BIOFILM ARCHITECTURE MAINTENANCE PROTEIN MBAA"/>
    <property type="match status" value="1"/>
</dbReference>
<dbReference type="InterPro" id="IPR001633">
    <property type="entry name" value="EAL_dom"/>
</dbReference>
<name>A0AA48HRY4_9ALTE</name>
<protein>
    <recommendedName>
        <fullName evidence="9">Diguanylate cyclase</fullName>
    </recommendedName>
</protein>
<dbReference type="GO" id="GO:0003824">
    <property type="term" value="F:catalytic activity"/>
    <property type="evidence" value="ECO:0007669"/>
    <property type="project" value="UniProtKB-ARBA"/>
</dbReference>
<dbReference type="InterPro" id="IPR011622">
    <property type="entry name" value="7TMR_DISM_rcpt_extracell_dom2"/>
</dbReference>
<dbReference type="EMBL" id="AP027272">
    <property type="protein sequence ID" value="BDX08527.1"/>
    <property type="molecule type" value="Genomic_DNA"/>
</dbReference>
<evidence type="ECO:0000313" key="8">
    <source>
        <dbReference type="Proteomes" id="UP001333710"/>
    </source>
</evidence>
<dbReference type="CDD" id="cd01949">
    <property type="entry name" value="GGDEF"/>
    <property type="match status" value="1"/>
</dbReference>
<feature type="transmembrane region" description="Helical" evidence="2">
    <location>
        <begin position="303"/>
        <end position="323"/>
    </location>
</feature>
<dbReference type="Pfam" id="PF00990">
    <property type="entry name" value="GGDEF"/>
    <property type="match status" value="1"/>
</dbReference>
<dbReference type="PROSITE" id="PS50112">
    <property type="entry name" value="PAS"/>
    <property type="match status" value="1"/>
</dbReference>
<gene>
    <name evidence="7" type="ORF">MACH26_40480</name>
</gene>
<evidence type="ECO:0000259" key="3">
    <source>
        <dbReference type="PROSITE" id="PS50112"/>
    </source>
</evidence>
<dbReference type="Pfam" id="PF00563">
    <property type="entry name" value="EAL"/>
    <property type="match status" value="1"/>
</dbReference>
<evidence type="ECO:0000259" key="5">
    <source>
        <dbReference type="PROSITE" id="PS50883"/>
    </source>
</evidence>
<dbReference type="Proteomes" id="UP001333710">
    <property type="component" value="Chromosome"/>
</dbReference>
<sequence length="926" mass="104691">MVLNEENPHVNLSPYARYQLTDDQAQLSDIKGASGDWQTTELPKVLGKEQSLWGKVAVSYESLERARYTLIINNPNLNYVDIFVLDQLGRIVHFANIGANRPFSNRPFNYREFALPFDLDYGQTFDILFRIKDDGPLVFNINLWKSTALIKQETRNLALIGAFTGALLILGTYFLVTYLMLDSPVRFWFAISNYVFLILFLNNEGVIGQLTGFTSYIVPVSLGLVAISVYCAVKVSYAMLIGMPGYWRLVNYLCAIAFVVIAFWPDAYFQIVMAAGLGAAVILLQLFLAIFYRNPFNSLPNKVYITGWLAISLTTLVHTVLFIDGQVMNTGSNLVFNLLILLGVICIAVAVEAHEKVLIHRQYEQQKSTIADLQRFYDFFRNSAEGLFSTTQDGQLISVNPAMCQLFGYQNERHLLQEVRHAAQFYANKDDRDIIIGQLIKEGSCLEKEVKGIRRDGSEFWFSISVQMREEDGTKLLFGSIVDITERKQSDISLRYMATHDSLTGIYNRRHFEGQLSEALSVMSSDPHELTLLYLDLDQFKIVNDSCGHKAGDVLIKQLAQKLNDVVMNRGILGRMGGDEFAVLLRGDEAVSGYMVAKKLLNAVQEYRFIWDNRMFTLGVSIGLVEYRKEIHSAEQLMSMADSACYLAKQQGRNQIHVYSSEDAKMQRYEADLDSITLINRALEENRFVLHYQHYLPLQKAKAGHQYEILLRILGDDGTTIPPAAFLPAAERYNLSTKIDKWVVEHFLLWLANNPEHLAQLTQANINLCGLSLGDKDLKLYFLNAFEKFSIPYEKICFEITESTAIVKLEETLDFINTFRKLGCKFALDDFGIGFSSYEHLKKLPVDYVKIDGSFVKDILVDPIDMAMVCSMKDVAKAMGIGTVAEYVESSEIMAELGKIGVDFAQGYGVAIPEALDSFKSYNDET</sequence>
<dbReference type="InterPro" id="IPR035919">
    <property type="entry name" value="EAL_sf"/>
</dbReference>
<dbReference type="PANTHER" id="PTHR44757">
    <property type="entry name" value="DIGUANYLATE CYCLASE DGCP"/>
    <property type="match status" value="1"/>
</dbReference>